<name>A0ABZ2LZV8_9BACT</name>
<evidence type="ECO:0000256" key="2">
    <source>
        <dbReference type="ARBA" id="ARBA00022840"/>
    </source>
</evidence>
<dbReference type="CDD" id="cd14014">
    <property type="entry name" value="STKc_PknB_like"/>
    <property type="match status" value="1"/>
</dbReference>
<sequence>MGNVFRATDRLNGRAVALKLLGEGQPSDSSVQSANGLLALAREFQTLSSLHHPNVIRVLDYGFDELAGPYFTMELLDDPRFITQEAQEQYDTSLEAKLALLAQLLRALLYVHRCGIVHRDLKPSNVLCLRGVVRLADFGLATMAGNASELAGTPQYIAPEIWFGSPPSVASDLYSFGVIAHEVLFGRPLAGSRRPGLDWLTAPEVELPGATGAIVAKLLARKPEERYESAFEVLRDLNDKLGVPLDIETVATRESFLQASSFVGRDCELGTLMSAFDAASQGQGAGWLIGGESGIGKSRLTAELRTRALVSNACVVMGQAAVAGDTSYALWIPVLRTLAVRAPLPDDDAAVLRELVPDLPELLGRALPSVGAMHPSAMQTRLWAAIDALFRRQPQVTVVLLEDLQWANAESVALLAHLAEEARSLPLLLVGTYRDEEAPELAQTLAATSTLRLRRLERTNVAKLAVSMLGAGGGSSEVVDYLCRETEGNVFFLIEVLRALAEQAGRLDRIGEFALPEGLLTGGIERIALRRVDRVPAEERGPLELAAVLGRDLDRVVLQRLLPELALDRWLAHCANAAVLESRGDDFRFAHDKLRDAILARIPPERRRTLHAQVASAMESLYEGPLSNAKSALLAYHFHEAGEHARAAHFSVRAGDYATRLCSYGEARAHYAAAMSAIEKLEVTSDTRRWRIDLLLKQIYTLLVAESAEQNFKRVAEARALLAECEKNGGATKEDRARLARLDYFHGRIHFYRGETPQALGYYRKALPMGMELGDEELIALPSCLIGSALIIDGNAKEAEPLLAQAIGPLERLGEPFEWFRAVGYHGLSLVAQGLCEAGFSELDRVRARAREIGQPSLLSAANLMTGSTCLFSGDWPLVIEFLEYTLEFAGQTGDKLHLSLAWSGMGWAYSHMGQHEKAEDCRAKAQRIADTMGGRLMLNDWYRAGDAEIALNAGDHDQAMRRARELLEEHSGGGKLFSRGVAERVRAEVAAAMGDHDLADEHLRASIAFHERGAIHVQVARTRFRAALQLRRRGDASRERANELYQRALGEFRTFRCDYAVAECQRVWCAEPEGTP</sequence>
<dbReference type="SUPFAM" id="SSF48452">
    <property type="entry name" value="TPR-like"/>
    <property type="match status" value="2"/>
</dbReference>
<feature type="domain" description="Protein kinase" evidence="3">
    <location>
        <begin position="1"/>
        <end position="241"/>
    </location>
</feature>
<dbReference type="Gene3D" id="1.10.510.10">
    <property type="entry name" value="Transferase(Phosphotransferase) domain 1"/>
    <property type="match status" value="1"/>
</dbReference>
<dbReference type="InterPro" id="IPR000719">
    <property type="entry name" value="Prot_kinase_dom"/>
</dbReference>
<dbReference type="InterPro" id="IPR008271">
    <property type="entry name" value="Ser/Thr_kinase_AS"/>
</dbReference>
<dbReference type="InterPro" id="IPR041664">
    <property type="entry name" value="AAA_16"/>
</dbReference>
<proteinExistence type="predicted"/>
<dbReference type="Proteomes" id="UP001370348">
    <property type="component" value="Chromosome"/>
</dbReference>
<dbReference type="Gene3D" id="1.25.40.10">
    <property type="entry name" value="Tetratricopeptide repeat domain"/>
    <property type="match status" value="1"/>
</dbReference>
<dbReference type="PANTHER" id="PTHR16305">
    <property type="entry name" value="TESTICULAR SOLUBLE ADENYLYL CYCLASE"/>
    <property type="match status" value="1"/>
</dbReference>
<dbReference type="PROSITE" id="PS50011">
    <property type="entry name" value="PROTEIN_KINASE_DOM"/>
    <property type="match status" value="1"/>
</dbReference>
<organism evidence="4 5">
    <name type="scientific">Pendulispora albinea</name>
    <dbReference type="NCBI Taxonomy" id="2741071"/>
    <lineage>
        <taxon>Bacteria</taxon>
        <taxon>Pseudomonadati</taxon>
        <taxon>Myxococcota</taxon>
        <taxon>Myxococcia</taxon>
        <taxon>Myxococcales</taxon>
        <taxon>Sorangiineae</taxon>
        <taxon>Pendulisporaceae</taxon>
        <taxon>Pendulispora</taxon>
    </lineage>
</organism>
<gene>
    <name evidence="4" type="ORF">LZC94_45865</name>
</gene>
<evidence type="ECO:0000256" key="1">
    <source>
        <dbReference type="ARBA" id="ARBA00022741"/>
    </source>
</evidence>
<dbReference type="InterPro" id="IPR011990">
    <property type="entry name" value="TPR-like_helical_dom_sf"/>
</dbReference>
<dbReference type="InterPro" id="IPR011009">
    <property type="entry name" value="Kinase-like_dom_sf"/>
</dbReference>
<protein>
    <submittedName>
        <fullName evidence="4">AAA family ATPase</fullName>
    </submittedName>
</protein>
<dbReference type="Pfam" id="PF00069">
    <property type="entry name" value="Pkinase"/>
    <property type="match status" value="1"/>
</dbReference>
<dbReference type="EMBL" id="CP089984">
    <property type="protein sequence ID" value="WXB15134.1"/>
    <property type="molecule type" value="Genomic_DNA"/>
</dbReference>
<dbReference type="PROSITE" id="PS00108">
    <property type="entry name" value="PROTEIN_KINASE_ST"/>
    <property type="match status" value="1"/>
</dbReference>
<accession>A0ABZ2LZV8</accession>
<dbReference type="SUPFAM" id="SSF56112">
    <property type="entry name" value="Protein kinase-like (PK-like)"/>
    <property type="match status" value="1"/>
</dbReference>
<evidence type="ECO:0000313" key="5">
    <source>
        <dbReference type="Proteomes" id="UP001370348"/>
    </source>
</evidence>
<keyword evidence="5" id="KW-1185">Reference proteome</keyword>
<dbReference type="InterPro" id="IPR027417">
    <property type="entry name" value="P-loop_NTPase"/>
</dbReference>
<dbReference type="SMART" id="SM00220">
    <property type="entry name" value="S_TKc"/>
    <property type="match status" value="1"/>
</dbReference>
<keyword evidence="2" id="KW-0067">ATP-binding</keyword>
<dbReference type="Pfam" id="PF13191">
    <property type="entry name" value="AAA_16"/>
    <property type="match status" value="1"/>
</dbReference>
<reference evidence="4 5" key="1">
    <citation type="submission" date="2021-12" db="EMBL/GenBank/DDBJ databases">
        <title>Discovery of the Pendulisporaceae a myxobacterial family with distinct sporulation behavior and unique specialized metabolism.</title>
        <authorList>
            <person name="Garcia R."/>
            <person name="Popoff A."/>
            <person name="Bader C.D."/>
            <person name="Loehr J."/>
            <person name="Walesch S."/>
            <person name="Walt C."/>
            <person name="Boldt J."/>
            <person name="Bunk B."/>
            <person name="Haeckl F.J.F.P.J."/>
            <person name="Gunesch A.P."/>
            <person name="Birkelbach J."/>
            <person name="Nuebel U."/>
            <person name="Pietschmann T."/>
            <person name="Bach T."/>
            <person name="Mueller R."/>
        </authorList>
    </citation>
    <scope>NUCLEOTIDE SEQUENCE [LARGE SCALE GENOMIC DNA]</scope>
    <source>
        <strain evidence="4 5">MSr11954</strain>
    </source>
</reference>
<dbReference type="PANTHER" id="PTHR16305:SF28">
    <property type="entry name" value="GUANYLATE CYCLASE DOMAIN-CONTAINING PROTEIN"/>
    <property type="match status" value="1"/>
</dbReference>
<evidence type="ECO:0000313" key="4">
    <source>
        <dbReference type="EMBL" id="WXB15134.1"/>
    </source>
</evidence>
<dbReference type="SUPFAM" id="SSF52540">
    <property type="entry name" value="P-loop containing nucleoside triphosphate hydrolases"/>
    <property type="match status" value="1"/>
</dbReference>
<dbReference type="Gene3D" id="3.30.200.20">
    <property type="entry name" value="Phosphorylase Kinase, domain 1"/>
    <property type="match status" value="1"/>
</dbReference>
<evidence type="ECO:0000259" key="3">
    <source>
        <dbReference type="PROSITE" id="PS50011"/>
    </source>
</evidence>
<keyword evidence="1" id="KW-0547">Nucleotide-binding</keyword>